<dbReference type="PANTHER" id="PTHR47731">
    <property type="entry name" value="UBIQUITIN D"/>
    <property type="match status" value="1"/>
</dbReference>
<dbReference type="InterPro" id="IPR000626">
    <property type="entry name" value="Ubiquitin-like_dom"/>
</dbReference>
<protein>
    <recommendedName>
        <fullName evidence="10">Ubiquitin D</fullName>
    </recommendedName>
    <alternativeName>
        <fullName evidence="12">Diubiquitin</fullName>
    </alternativeName>
    <alternativeName>
        <fullName evidence="11">Ubiquitin-like protein FAT10</fullName>
    </alternativeName>
</protein>
<evidence type="ECO:0000256" key="12">
    <source>
        <dbReference type="ARBA" id="ARBA00077404"/>
    </source>
</evidence>
<evidence type="ECO:0000256" key="8">
    <source>
        <dbReference type="ARBA" id="ARBA00060848"/>
    </source>
</evidence>
<comment type="subunit">
    <text evidence="9">Interacts directly with the 26S proteasome. Interacts with NUB1; this interaction facilitates the linking of UBD-conjugated target protein to the proteasome complex and accelerates its own degradation and that of its conjugates. Interacts (via ubiquitin-like 1 domain) with the spindle checkpoint protein MAD2L1 during mitosis. Present in aggresomes of proteasome inhibited cells. Interacts with HDAC6 under proteasome impairment conditions. Forms a thioester with UBA6 in cells stimulated with tumor necrosis factor-alpha (TNFa) and interferon-gamma (IFNg). Interacts with SQSTM1 and TP53/p53.</text>
</comment>
<reference evidence="14 15" key="1">
    <citation type="submission" date="2019-11" db="EMBL/GenBank/DDBJ databases">
        <authorList>
            <person name="Yang C."/>
            <person name="Li F."/>
        </authorList>
    </citation>
    <scope>NUCLEOTIDE SEQUENCE [LARGE SCALE GENOMIC DNA]</scope>
    <source>
        <strain evidence="14">KB4526</strain>
        <tissue evidence="14">Muscle</tissue>
    </source>
</reference>
<dbReference type="PANTHER" id="PTHR47731:SF1">
    <property type="entry name" value="UBIQUITIN D"/>
    <property type="match status" value="1"/>
</dbReference>
<dbReference type="GO" id="GO:0070628">
    <property type="term" value="F:proteasome binding"/>
    <property type="evidence" value="ECO:0007669"/>
    <property type="project" value="InterPro"/>
</dbReference>
<dbReference type="InterPro" id="IPR029071">
    <property type="entry name" value="Ubiquitin-like_domsf"/>
</dbReference>
<dbReference type="Pfam" id="PF00240">
    <property type="entry name" value="ubiquitin"/>
    <property type="match status" value="2"/>
</dbReference>
<dbReference type="SMART" id="SM00213">
    <property type="entry name" value="UBQ"/>
    <property type="match status" value="2"/>
</dbReference>
<feature type="non-terminal residue" evidence="14">
    <location>
        <position position="167"/>
    </location>
</feature>
<accession>A0A6G1A911</accession>
<dbReference type="GO" id="GO:0005634">
    <property type="term" value="C:nucleus"/>
    <property type="evidence" value="ECO:0007669"/>
    <property type="project" value="UniProtKB-SubCell"/>
</dbReference>
<dbReference type="GO" id="GO:0006511">
    <property type="term" value="P:ubiquitin-dependent protein catabolic process"/>
    <property type="evidence" value="ECO:0007669"/>
    <property type="project" value="TreeGrafter"/>
</dbReference>
<dbReference type="Proteomes" id="UP000475037">
    <property type="component" value="Unassembled WGS sequence"/>
</dbReference>
<dbReference type="PROSITE" id="PS50053">
    <property type="entry name" value="UBIQUITIN_2"/>
    <property type="match status" value="2"/>
</dbReference>
<dbReference type="PRINTS" id="PR00348">
    <property type="entry name" value="UBIQUITIN"/>
</dbReference>
<evidence type="ECO:0000256" key="4">
    <source>
        <dbReference type="ARBA" id="ARBA00022737"/>
    </source>
</evidence>
<dbReference type="CDD" id="cd17053">
    <property type="entry name" value="Ubl2_FAT10"/>
    <property type="match status" value="1"/>
</dbReference>
<dbReference type="GO" id="GO:0043123">
    <property type="term" value="P:positive regulation of canonical NF-kappaB signal transduction"/>
    <property type="evidence" value="ECO:0007669"/>
    <property type="project" value="TreeGrafter"/>
</dbReference>
<evidence type="ECO:0000256" key="7">
    <source>
        <dbReference type="ARBA" id="ARBA00023242"/>
    </source>
</evidence>
<keyword evidence="5" id="KW-0833">Ubl conjugation pathway</keyword>
<dbReference type="FunFam" id="3.10.20.90:FF:000249">
    <property type="entry name" value="Ubiquitin D"/>
    <property type="match status" value="1"/>
</dbReference>
<dbReference type="GO" id="GO:0034612">
    <property type="term" value="P:response to tumor necrosis factor"/>
    <property type="evidence" value="ECO:0007669"/>
    <property type="project" value="InterPro"/>
</dbReference>
<proteinExistence type="inferred from homology"/>
<dbReference type="InterPro" id="IPR042969">
    <property type="entry name" value="Ubiquitin_D"/>
</dbReference>
<dbReference type="GO" id="GO:0043065">
    <property type="term" value="P:positive regulation of apoptotic process"/>
    <property type="evidence" value="ECO:0007669"/>
    <property type="project" value="TreeGrafter"/>
</dbReference>
<dbReference type="GO" id="GO:0016567">
    <property type="term" value="P:protein ubiquitination"/>
    <property type="evidence" value="ECO:0007669"/>
    <property type="project" value="TreeGrafter"/>
</dbReference>
<evidence type="ECO:0000256" key="5">
    <source>
        <dbReference type="ARBA" id="ARBA00022786"/>
    </source>
</evidence>
<gene>
    <name evidence="14" type="primary">Ubd</name>
    <name evidence="14" type="ORF">FOF47_R21631</name>
</gene>
<keyword evidence="3" id="KW-0963">Cytoplasm</keyword>
<dbReference type="FunFam" id="3.10.20.90:FF:000234">
    <property type="entry name" value="Ubiquitin D"/>
    <property type="match status" value="1"/>
</dbReference>
<name>A0A6G1A911_CROCR</name>
<keyword evidence="7" id="KW-0539">Nucleus</keyword>
<comment type="similarity">
    <text evidence="8">Belongs to the ubiquitin D family.</text>
</comment>
<evidence type="ECO:0000256" key="10">
    <source>
        <dbReference type="ARBA" id="ARBA00068535"/>
    </source>
</evidence>
<evidence type="ECO:0000256" key="6">
    <source>
        <dbReference type="ARBA" id="ARBA00022990"/>
    </source>
</evidence>
<organism evidence="14 15">
    <name type="scientific">Crocuta crocuta</name>
    <name type="common">Spotted hyena</name>
    <dbReference type="NCBI Taxonomy" id="9678"/>
    <lineage>
        <taxon>Eukaryota</taxon>
        <taxon>Metazoa</taxon>
        <taxon>Chordata</taxon>
        <taxon>Craniata</taxon>
        <taxon>Vertebrata</taxon>
        <taxon>Euteleostomi</taxon>
        <taxon>Mammalia</taxon>
        <taxon>Eutheria</taxon>
        <taxon>Laurasiatheria</taxon>
        <taxon>Carnivora</taxon>
        <taxon>Feliformia</taxon>
        <taxon>Hyaenidae</taxon>
        <taxon>Crocuta</taxon>
    </lineage>
</organism>
<sequence>MMPGLLAFIVQVEVCSEKWTSMTLTADVDDRVKKINEFVRAKTKVPVQDQVLLLGSKTLKPQRKLSSYGIDRQTTIHLTLKVVKPCEEELPLFLVEAGDEGQRHLLQVRRASSVAQVKQMIESKTAVVPEKQIVVCNGKKLEDGKTMAEYGIKRGNLLLMTKYCVGG</sequence>
<dbReference type="SUPFAM" id="SSF54236">
    <property type="entry name" value="Ubiquitin-like"/>
    <property type="match status" value="2"/>
</dbReference>
<dbReference type="InterPro" id="IPR019956">
    <property type="entry name" value="Ubiquitin_dom"/>
</dbReference>
<evidence type="ECO:0000313" key="14">
    <source>
        <dbReference type="EMBL" id="KAF0871673.1"/>
    </source>
</evidence>
<evidence type="ECO:0000256" key="2">
    <source>
        <dbReference type="ARBA" id="ARBA00004496"/>
    </source>
</evidence>
<comment type="subcellular location">
    <subcellularLocation>
        <location evidence="2">Cytoplasm</location>
    </subcellularLocation>
    <subcellularLocation>
        <location evidence="1">Nucleus</location>
    </subcellularLocation>
</comment>
<dbReference type="GO" id="GO:0005737">
    <property type="term" value="C:cytoplasm"/>
    <property type="evidence" value="ECO:0007669"/>
    <property type="project" value="UniProtKB-SubCell"/>
</dbReference>
<evidence type="ECO:0000313" key="15">
    <source>
        <dbReference type="Proteomes" id="UP000475037"/>
    </source>
</evidence>
<evidence type="ECO:0000256" key="11">
    <source>
        <dbReference type="ARBA" id="ARBA00077122"/>
    </source>
</evidence>
<dbReference type="EMBL" id="VOAJ01009565">
    <property type="protein sequence ID" value="KAF0871673.1"/>
    <property type="molecule type" value="Genomic_DNA"/>
</dbReference>
<dbReference type="AlphaFoldDB" id="A0A6G1A911"/>
<feature type="domain" description="Ubiquitin-like" evidence="13">
    <location>
        <begin position="10"/>
        <end position="85"/>
    </location>
</feature>
<evidence type="ECO:0000259" key="13">
    <source>
        <dbReference type="PROSITE" id="PS50053"/>
    </source>
</evidence>
<comment type="caution">
    <text evidence="14">The sequence shown here is derived from an EMBL/GenBank/DDBJ whole genome shotgun (WGS) entry which is preliminary data.</text>
</comment>
<keyword evidence="6" id="KW-0007">Acetylation</keyword>
<keyword evidence="15" id="KW-1185">Reference proteome</keyword>
<evidence type="ECO:0000256" key="3">
    <source>
        <dbReference type="ARBA" id="ARBA00022490"/>
    </source>
</evidence>
<evidence type="ECO:0000256" key="9">
    <source>
        <dbReference type="ARBA" id="ARBA00064413"/>
    </source>
</evidence>
<feature type="non-terminal residue" evidence="14">
    <location>
        <position position="1"/>
    </location>
</feature>
<keyword evidence="4" id="KW-0677">Repeat</keyword>
<feature type="domain" description="Ubiquitin-like" evidence="13">
    <location>
        <begin position="76"/>
        <end position="167"/>
    </location>
</feature>
<dbReference type="Gene3D" id="3.10.20.90">
    <property type="entry name" value="Phosphatidylinositol 3-kinase Catalytic Subunit, Chain A, domain 1"/>
    <property type="match status" value="2"/>
</dbReference>
<evidence type="ECO:0000256" key="1">
    <source>
        <dbReference type="ARBA" id="ARBA00004123"/>
    </source>
</evidence>
<dbReference type="GO" id="GO:0034341">
    <property type="term" value="P:response to type II interferon"/>
    <property type="evidence" value="ECO:0007669"/>
    <property type="project" value="TreeGrafter"/>
</dbReference>